<dbReference type="Pfam" id="PF13432">
    <property type="entry name" value="TPR_16"/>
    <property type="match status" value="2"/>
</dbReference>
<dbReference type="InterPro" id="IPR011990">
    <property type="entry name" value="TPR-like_helical_dom_sf"/>
</dbReference>
<dbReference type="Proteomes" id="UP001363151">
    <property type="component" value="Unassembled WGS sequence"/>
</dbReference>
<evidence type="ECO:0000313" key="3">
    <source>
        <dbReference type="Proteomes" id="UP001363151"/>
    </source>
</evidence>
<sequence>MMLSGRATRRALSASVVDDVLAWSALQGHILSGGGRAETFYSASRGFPFDEADLPHHHLRRGTTRDAFDARRRGRGPPAWVVGAWERPAFVGGGAAATPIASYYSELWRNVGTSGAGAVALRSAGPRDAVLVVAGAASPYASRCPPSAGRPRAKTHRTSPRPSTPPSPRATSRAPAASCPRGRRGRRRDVDRDAGDLDDAASCYRRVLALDADNHGALYNLGYIYEEQRRFADAINDARRSTGNCYMQMDDVGKAIATYEQVVRDDDDCAIGHYNLGSALHAGGPCVEFNHWFGRS</sequence>
<evidence type="ECO:0008006" key="4">
    <source>
        <dbReference type="Google" id="ProtNLM"/>
    </source>
</evidence>
<feature type="region of interest" description="Disordered" evidence="1">
    <location>
        <begin position="141"/>
        <end position="194"/>
    </location>
</feature>
<reference evidence="2 3" key="1">
    <citation type="submission" date="2024-03" db="EMBL/GenBank/DDBJ databases">
        <title>Aureococcus anophagefferens CCMP1851 and Kratosvirus quantuckense: Draft genome of a second virus-susceptible host strain in the model system.</title>
        <authorList>
            <person name="Chase E."/>
            <person name="Truchon A.R."/>
            <person name="Schepens W."/>
            <person name="Wilhelm S.W."/>
        </authorList>
    </citation>
    <scope>NUCLEOTIDE SEQUENCE [LARGE SCALE GENOMIC DNA]</scope>
    <source>
        <strain evidence="2 3">CCMP1851</strain>
    </source>
</reference>
<evidence type="ECO:0000256" key="1">
    <source>
        <dbReference type="SAM" id="MobiDB-lite"/>
    </source>
</evidence>
<protein>
    <recommendedName>
        <fullName evidence="4">UDP-N-acetylglucosamine--peptide N-acetylglucosaminyltransferase SPINDLY</fullName>
    </recommendedName>
</protein>
<keyword evidence="3" id="KW-1185">Reference proteome</keyword>
<dbReference type="Gene3D" id="1.25.40.10">
    <property type="entry name" value="Tetratricopeptide repeat domain"/>
    <property type="match status" value="2"/>
</dbReference>
<proteinExistence type="predicted"/>
<comment type="caution">
    <text evidence="2">The sequence shown here is derived from an EMBL/GenBank/DDBJ whole genome shotgun (WGS) entry which is preliminary data.</text>
</comment>
<organism evidence="2 3">
    <name type="scientific">Aureococcus anophagefferens</name>
    <name type="common">Harmful bloom alga</name>
    <dbReference type="NCBI Taxonomy" id="44056"/>
    <lineage>
        <taxon>Eukaryota</taxon>
        <taxon>Sar</taxon>
        <taxon>Stramenopiles</taxon>
        <taxon>Ochrophyta</taxon>
        <taxon>Pelagophyceae</taxon>
        <taxon>Pelagomonadales</taxon>
        <taxon>Pelagomonadaceae</taxon>
        <taxon>Aureococcus</taxon>
    </lineage>
</organism>
<dbReference type="SUPFAM" id="SSF48452">
    <property type="entry name" value="TPR-like"/>
    <property type="match status" value="1"/>
</dbReference>
<gene>
    <name evidence="2" type="ORF">SO694_000930109</name>
</gene>
<feature type="compositionally biased region" description="Low complexity" evidence="1">
    <location>
        <begin position="169"/>
        <end position="180"/>
    </location>
</feature>
<name>A0ABR1FRY7_AURAN</name>
<accession>A0ABR1FRY7</accession>
<dbReference type="EMBL" id="JBBJCI010000257">
    <property type="protein sequence ID" value="KAK7236796.1"/>
    <property type="molecule type" value="Genomic_DNA"/>
</dbReference>
<evidence type="ECO:0000313" key="2">
    <source>
        <dbReference type="EMBL" id="KAK7236796.1"/>
    </source>
</evidence>